<evidence type="ECO:0000313" key="4">
    <source>
        <dbReference type="Proteomes" id="UP000053398"/>
    </source>
</evidence>
<dbReference type="CDD" id="cd05936">
    <property type="entry name" value="FC-FACS_FadD_like"/>
    <property type="match status" value="1"/>
</dbReference>
<comment type="caution">
    <text evidence="3">The sequence shown here is derived from an EMBL/GenBank/DDBJ whole genome shotgun (WGS) entry which is preliminary data.</text>
</comment>
<name>A0A101QDC0_STRCK</name>
<proteinExistence type="predicted"/>
<dbReference type="PANTHER" id="PTHR43767">
    <property type="entry name" value="LONG-CHAIN-FATTY-ACID--COA LIGASE"/>
    <property type="match status" value="1"/>
</dbReference>
<evidence type="ECO:0000313" key="3">
    <source>
        <dbReference type="EMBL" id="KUN27666.1"/>
    </source>
</evidence>
<dbReference type="InterPro" id="IPR042099">
    <property type="entry name" value="ANL_N_sf"/>
</dbReference>
<dbReference type="PROSITE" id="PS00455">
    <property type="entry name" value="AMP_BINDING"/>
    <property type="match status" value="1"/>
</dbReference>
<evidence type="ECO:0000259" key="2">
    <source>
        <dbReference type="Pfam" id="PF13193"/>
    </source>
</evidence>
<dbReference type="Pfam" id="PF00501">
    <property type="entry name" value="AMP-binding"/>
    <property type="match status" value="1"/>
</dbReference>
<dbReference type="InterPro" id="IPR020845">
    <property type="entry name" value="AMP-binding_CS"/>
</dbReference>
<dbReference type="PANTHER" id="PTHR43767:SF12">
    <property type="entry name" value="AMP-DEPENDENT SYNTHETASE AND LIGASE"/>
    <property type="match status" value="1"/>
</dbReference>
<dbReference type="InterPro" id="IPR045851">
    <property type="entry name" value="AMP-bd_C_sf"/>
</dbReference>
<dbReference type="AlphaFoldDB" id="A0A101QDC0"/>
<dbReference type="GO" id="GO:0016877">
    <property type="term" value="F:ligase activity, forming carbon-sulfur bonds"/>
    <property type="evidence" value="ECO:0007669"/>
    <property type="project" value="UniProtKB-ARBA"/>
</dbReference>
<protein>
    <submittedName>
        <fullName evidence="3">Long-chain fatty acid--CoA ligase</fullName>
    </submittedName>
</protein>
<organism evidence="3 4">
    <name type="scientific">Streptomyces corchorusii</name>
    <name type="common">Streptomyces chibaensis</name>
    <dbReference type="NCBI Taxonomy" id="1903"/>
    <lineage>
        <taxon>Bacteria</taxon>
        <taxon>Bacillati</taxon>
        <taxon>Actinomycetota</taxon>
        <taxon>Actinomycetes</taxon>
        <taxon>Kitasatosporales</taxon>
        <taxon>Streptomycetaceae</taxon>
        <taxon>Streptomyces</taxon>
    </lineage>
</organism>
<dbReference type="Pfam" id="PF13193">
    <property type="entry name" value="AMP-binding_C"/>
    <property type="match status" value="1"/>
</dbReference>
<dbReference type="RefSeq" id="WP_059263201.1">
    <property type="nucleotide sequence ID" value="NZ_KQ948355.1"/>
</dbReference>
<dbReference type="SUPFAM" id="SSF56801">
    <property type="entry name" value="Acetyl-CoA synthetase-like"/>
    <property type="match status" value="1"/>
</dbReference>
<dbReference type="InterPro" id="IPR025110">
    <property type="entry name" value="AMP-bd_C"/>
</dbReference>
<gene>
    <name evidence="3" type="ORF">AQJ11_13610</name>
</gene>
<dbReference type="Gene3D" id="3.30.300.30">
    <property type="match status" value="1"/>
</dbReference>
<accession>A0A101QDC0</accession>
<dbReference type="InterPro" id="IPR000873">
    <property type="entry name" value="AMP-dep_synth/lig_dom"/>
</dbReference>
<keyword evidence="4" id="KW-1185">Reference proteome</keyword>
<keyword evidence="3" id="KW-0436">Ligase</keyword>
<sequence length="510" mass="55206">MHPEPSHDPGTVPALLARSAAAYPDRPALRLDADELTFAELDDLSSRAAARLRALGTAPGDRVAVLLPNSPVFAVLYYGILRAGAIVVPLNPLLKAGEIEHCLKDAEAALLFSWHQGAEEAVEGARRTGTPHLVVEPETFLDGLRAHRPSARDEPRSPADSAVVLYTSGTTGSPKGAELTHHNLRRNVDEGVRVLRLGPADVIFGGLPLFHSFGQVMGLNCAVSVGACLTLLARFTPADAFSVIQRDRVTVFLGVPTMYTLMLRLAQSPESEPYDLSTLRVGLCGGSPLPVEVLHAFEKTFACAVLEGYGLSESSPLACVNRIDRERVAGTIGIPIDGVEMRVVDRQGRELPDGEVGEIVIRGHNVMRGYWHRPQATAETVRDGWLHTGDLGTRDARGDFRIVDRIKDLVIRGGYNVYPREVEEVLYTHPAVAEAAVIGVPHDVHGQEVAAAVVLRAGTSATPDELLGYVRERVAPFKYPRIVWITDSLPKGPTGKILKREIVRPEPDAD</sequence>
<dbReference type="Proteomes" id="UP000053398">
    <property type="component" value="Unassembled WGS sequence"/>
</dbReference>
<dbReference type="InterPro" id="IPR050237">
    <property type="entry name" value="ATP-dep_AMP-bd_enzyme"/>
</dbReference>
<dbReference type="EMBL" id="LMWP01000016">
    <property type="protein sequence ID" value="KUN27666.1"/>
    <property type="molecule type" value="Genomic_DNA"/>
</dbReference>
<feature type="domain" description="AMP-binding enzyme C-terminal" evidence="2">
    <location>
        <begin position="421"/>
        <end position="496"/>
    </location>
</feature>
<reference evidence="3 4" key="1">
    <citation type="submission" date="2015-10" db="EMBL/GenBank/DDBJ databases">
        <title>Draft genome sequence of Streptomyces corchorusii DSM 40340, type strain for the species Streptomyces corchorusii.</title>
        <authorList>
            <person name="Ruckert C."/>
            <person name="Winkler A."/>
            <person name="Kalinowski J."/>
            <person name="Kampfer P."/>
            <person name="Glaeser S."/>
        </authorList>
    </citation>
    <scope>NUCLEOTIDE SEQUENCE [LARGE SCALE GENOMIC DNA]</scope>
    <source>
        <strain evidence="3 4">DSM 40340</strain>
    </source>
</reference>
<feature type="domain" description="AMP-dependent synthetase/ligase" evidence="1">
    <location>
        <begin position="17"/>
        <end position="371"/>
    </location>
</feature>
<dbReference type="Gene3D" id="3.40.50.12780">
    <property type="entry name" value="N-terminal domain of ligase-like"/>
    <property type="match status" value="1"/>
</dbReference>
<evidence type="ECO:0000259" key="1">
    <source>
        <dbReference type="Pfam" id="PF00501"/>
    </source>
</evidence>